<comment type="caution">
    <text evidence="2">The sequence shown here is derived from an EMBL/GenBank/DDBJ whole genome shotgun (WGS) entry which is preliminary data.</text>
</comment>
<keyword evidence="3" id="KW-1185">Reference proteome</keyword>
<evidence type="ECO:0000313" key="2">
    <source>
        <dbReference type="EMBL" id="KAD4179380.1"/>
    </source>
</evidence>
<accession>A0A5N6MZB5</accession>
<gene>
    <name evidence="2" type="ORF">E3N88_27971</name>
</gene>
<organism evidence="2 3">
    <name type="scientific">Mikania micrantha</name>
    <name type="common">bitter vine</name>
    <dbReference type="NCBI Taxonomy" id="192012"/>
    <lineage>
        <taxon>Eukaryota</taxon>
        <taxon>Viridiplantae</taxon>
        <taxon>Streptophyta</taxon>
        <taxon>Embryophyta</taxon>
        <taxon>Tracheophyta</taxon>
        <taxon>Spermatophyta</taxon>
        <taxon>Magnoliopsida</taxon>
        <taxon>eudicotyledons</taxon>
        <taxon>Gunneridae</taxon>
        <taxon>Pentapetalae</taxon>
        <taxon>asterids</taxon>
        <taxon>campanulids</taxon>
        <taxon>Asterales</taxon>
        <taxon>Asteraceae</taxon>
        <taxon>Asteroideae</taxon>
        <taxon>Heliantheae alliance</taxon>
        <taxon>Eupatorieae</taxon>
        <taxon>Mikania</taxon>
    </lineage>
</organism>
<dbReference type="EMBL" id="SZYD01000014">
    <property type="protein sequence ID" value="KAD4179380.1"/>
    <property type="molecule type" value="Genomic_DNA"/>
</dbReference>
<dbReference type="AlphaFoldDB" id="A0A5N6MZB5"/>
<feature type="region of interest" description="Disordered" evidence="1">
    <location>
        <begin position="40"/>
        <end position="67"/>
    </location>
</feature>
<evidence type="ECO:0000313" key="3">
    <source>
        <dbReference type="Proteomes" id="UP000326396"/>
    </source>
</evidence>
<dbReference type="OrthoDB" id="1714420at2759"/>
<proteinExistence type="predicted"/>
<reference evidence="2 3" key="1">
    <citation type="submission" date="2019-05" db="EMBL/GenBank/DDBJ databases">
        <title>Mikania micrantha, genome provides insights into the molecular mechanism of rapid growth.</title>
        <authorList>
            <person name="Liu B."/>
        </authorList>
    </citation>
    <scope>NUCLEOTIDE SEQUENCE [LARGE SCALE GENOMIC DNA]</scope>
    <source>
        <strain evidence="2">NLD-2019</strain>
        <tissue evidence="2">Leaf</tissue>
    </source>
</reference>
<sequence length="102" mass="11851">MVEMKIFDFNLTLPAKEQVAQLIQLSGDSDADLCHRECEASTTKRRRKEIIIHDDESQRSSTSDATSVGRYTTPWWFHDDGIRSRKRKKFRSVAEIYQVSNS</sequence>
<dbReference type="Proteomes" id="UP000326396">
    <property type="component" value="Linkage Group LG4"/>
</dbReference>
<feature type="compositionally biased region" description="Basic and acidic residues" evidence="1">
    <location>
        <begin position="49"/>
        <end position="58"/>
    </location>
</feature>
<name>A0A5N6MZB5_9ASTR</name>
<evidence type="ECO:0000256" key="1">
    <source>
        <dbReference type="SAM" id="MobiDB-lite"/>
    </source>
</evidence>
<protein>
    <submittedName>
        <fullName evidence="2">Uncharacterized protein</fullName>
    </submittedName>
</protein>